<dbReference type="Proteomes" id="UP000467841">
    <property type="component" value="Unassembled WGS sequence"/>
</dbReference>
<accession>A0A6D2HQA7</accession>
<gene>
    <name evidence="1" type="ORF">MERR_LOCUS4904</name>
</gene>
<evidence type="ECO:0000313" key="1">
    <source>
        <dbReference type="EMBL" id="CAA7017669.1"/>
    </source>
</evidence>
<evidence type="ECO:0000313" key="2">
    <source>
        <dbReference type="Proteomes" id="UP000467841"/>
    </source>
</evidence>
<dbReference type="AlphaFoldDB" id="A0A6D2HQA7"/>
<protein>
    <submittedName>
        <fullName evidence="1">Uncharacterized protein</fullName>
    </submittedName>
</protein>
<dbReference type="EMBL" id="CACVBM020000333">
    <property type="protein sequence ID" value="CAA7017669.1"/>
    <property type="molecule type" value="Genomic_DNA"/>
</dbReference>
<organism evidence="1 2">
    <name type="scientific">Microthlaspi erraticum</name>
    <dbReference type="NCBI Taxonomy" id="1685480"/>
    <lineage>
        <taxon>Eukaryota</taxon>
        <taxon>Viridiplantae</taxon>
        <taxon>Streptophyta</taxon>
        <taxon>Embryophyta</taxon>
        <taxon>Tracheophyta</taxon>
        <taxon>Spermatophyta</taxon>
        <taxon>Magnoliopsida</taxon>
        <taxon>eudicotyledons</taxon>
        <taxon>Gunneridae</taxon>
        <taxon>Pentapetalae</taxon>
        <taxon>rosids</taxon>
        <taxon>malvids</taxon>
        <taxon>Brassicales</taxon>
        <taxon>Brassicaceae</taxon>
        <taxon>Coluteocarpeae</taxon>
        <taxon>Microthlaspi</taxon>
    </lineage>
</organism>
<proteinExistence type="predicted"/>
<sequence>MNHLLKLPKKLSLSVGGPLRRRDIFRLSPSFAIVAVQSLSCVVFTYLSAKERETEAKEKLWERFHETDQSKRVATHSPFFRLDGHCIARFVPVGGEGSSELRGTVKKRI</sequence>
<comment type="caution">
    <text evidence="1">The sequence shown here is derived from an EMBL/GenBank/DDBJ whole genome shotgun (WGS) entry which is preliminary data.</text>
</comment>
<name>A0A6D2HQA7_9BRAS</name>
<reference evidence="1" key="1">
    <citation type="submission" date="2020-01" db="EMBL/GenBank/DDBJ databases">
        <authorList>
            <person name="Mishra B."/>
        </authorList>
    </citation>
    <scope>NUCLEOTIDE SEQUENCE [LARGE SCALE GENOMIC DNA]</scope>
</reference>
<keyword evidence="2" id="KW-1185">Reference proteome</keyword>